<proteinExistence type="predicted"/>
<dbReference type="OrthoDB" id="3206826at2"/>
<dbReference type="CDD" id="cd02440">
    <property type="entry name" value="AdoMet_MTases"/>
    <property type="match status" value="1"/>
</dbReference>
<keyword evidence="4" id="KW-1185">Reference proteome</keyword>
<evidence type="ECO:0000313" key="3">
    <source>
        <dbReference type="EMBL" id="RIX34097.1"/>
    </source>
</evidence>
<name>A0A418Q5V5_9CORY</name>
<feature type="domain" description="Methyltransferase type 11" evidence="2">
    <location>
        <begin position="138"/>
        <end position="226"/>
    </location>
</feature>
<gene>
    <name evidence="3" type="ORF">D3M95_08305</name>
</gene>
<keyword evidence="3" id="KW-0808">Transferase</keyword>
<dbReference type="Gene3D" id="3.40.50.150">
    <property type="entry name" value="Vaccinia Virus protein VP39"/>
    <property type="match status" value="1"/>
</dbReference>
<dbReference type="GO" id="GO:0032259">
    <property type="term" value="P:methylation"/>
    <property type="evidence" value="ECO:0007669"/>
    <property type="project" value="UniProtKB-KW"/>
</dbReference>
<reference evidence="3 4" key="1">
    <citation type="submission" date="2018-09" db="EMBL/GenBank/DDBJ databases">
        <title>Optimization and identification of Corynebacterium falsenii FN1-14 from fish paste.</title>
        <authorList>
            <person name="Daroonpunt R."/>
            <person name="Tanasupawat S."/>
        </authorList>
    </citation>
    <scope>NUCLEOTIDE SEQUENCE [LARGE SCALE GENOMIC DNA]</scope>
    <source>
        <strain evidence="3 4">FN1-14</strain>
    </source>
</reference>
<sequence>MGGVGETQACRRRCCGRVSTVKLPRLVSRVVSRVIPGAIARAVPGTAPSALRYFAEHATLRRSFGLLNDFKYEQTQPDIFYGHLAEDTVGLIRDVYRGVVGGEGGEDLSGAGGSGLGGADGTEGSNAEPSPLAGKKILDVGGGPGYFGVAFDREQADYYTCEPDVGEMAAAGITLQSSVRGSGLDLPFLDDSFDITYSSNVAEHVPDPWRMADEMLRVTRPGGVVIYSYTVWLGPFGGHETGLWQHYVGGEFAAQRYEKVHGKRPKNRWGESLFDVSAADGLAYARRADADLLASFPRYHPWWAWWMVRIPIVREFAVSNLVLVLRKR</sequence>
<accession>A0A418Q5V5</accession>
<dbReference type="SUPFAM" id="SSF53335">
    <property type="entry name" value="S-adenosyl-L-methionine-dependent methyltransferases"/>
    <property type="match status" value="1"/>
</dbReference>
<dbReference type="AlphaFoldDB" id="A0A418Q5V5"/>
<dbReference type="Proteomes" id="UP000285278">
    <property type="component" value="Unassembled WGS sequence"/>
</dbReference>
<dbReference type="PANTHER" id="PTHR43591:SF24">
    <property type="entry name" value="2-METHOXY-6-POLYPRENYL-1,4-BENZOQUINOL METHYLASE, MITOCHONDRIAL"/>
    <property type="match status" value="1"/>
</dbReference>
<keyword evidence="3" id="KW-0489">Methyltransferase</keyword>
<dbReference type="GO" id="GO:0008757">
    <property type="term" value="F:S-adenosylmethionine-dependent methyltransferase activity"/>
    <property type="evidence" value="ECO:0007669"/>
    <property type="project" value="InterPro"/>
</dbReference>
<dbReference type="EMBL" id="QXJK01000009">
    <property type="protein sequence ID" value="RIX34097.1"/>
    <property type="molecule type" value="Genomic_DNA"/>
</dbReference>
<dbReference type="InterPro" id="IPR013216">
    <property type="entry name" value="Methyltransf_11"/>
</dbReference>
<evidence type="ECO:0000313" key="4">
    <source>
        <dbReference type="Proteomes" id="UP000285278"/>
    </source>
</evidence>
<comment type="caution">
    <text evidence="3">The sequence shown here is derived from an EMBL/GenBank/DDBJ whole genome shotgun (WGS) entry which is preliminary data.</text>
</comment>
<organism evidence="3 4">
    <name type="scientific">Corynebacterium falsenii</name>
    <dbReference type="NCBI Taxonomy" id="108486"/>
    <lineage>
        <taxon>Bacteria</taxon>
        <taxon>Bacillati</taxon>
        <taxon>Actinomycetota</taxon>
        <taxon>Actinomycetes</taxon>
        <taxon>Mycobacteriales</taxon>
        <taxon>Corynebacteriaceae</taxon>
        <taxon>Corynebacterium</taxon>
    </lineage>
</organism>
<dbReference type="Pfam" id="PF08241">
    <property type="entry name" value="Methyltransf_11"/>
    <property type="match status" value="1"/>
</dbReference>
<evidence type="ECO:0000259" key="2">
    <source>
        <dbReference type="Pfam" id="PF08241"/>
    </source>
</evidence>
<dbReference type="PANTHER" id="PTHR43591">
    <property type="entry name" value="METHYLTRANSFERASE"/>
    <property type="match status" value="1"/>
</dbReference>
<dbReference type="InterPro" id="IPR029063">
    <property type="entry name" value="SAM-dependent_MTases_sf"/>
</dbReference>
<evidence type="ECO:0000256" key="1">
    <source>
        <dbReference type="SAM" id="MobiDB-lite"/>
    </source>
</evidence>
<feature type="region of interest" description="Disordered" evidence="1">
    <location>
        <begin position="107"/>
        <end position="134"/>
    </location>
</feature>
<protein>
    <submittedName>
        <fullName evidence="3">Class I SAM-dependent methyltransferase</fullName>
    </submittedName>
</protein>
<dbReference type="STRING" id="1451189.CFAL_01000"/>
<feature type="compositionally biased region" description="Gly residues" evidence="1">
    <location>
        <begin position="110"/>
        <end position="121"/>
    </location>
</feature>